<dbReference type="InterPro" id="IPR005467">
    <property type="entry name" value="His_kinase_dom"/>
</dbReference>
<evidence type="ECO:0000256" key="3">
    <source>
        <dbReference type="ARBA" id="ARBA00012438"/>
    </source>
</evidence>
<dbReference type="InterPro" id="IPR036097">
    <property type="entry name" value="HisK_dim/P_sf"/>
</dbReference>
<evidence type="ECO:0000256" key="2">
    <source>
        <dbReference type="ARBA" id="ARBA00004236"/>
    </source>
</evidence>
<evidence type="ECO:0000259" key="14">
    <source>
        <dbReference type="PROSITE" id="PS50112"/>
    </source>
</evidence>
<dbReference type="AlphaFoldDB" id="A0A8J3ZYC0"/>
<dbReference type="Pfam" id="PF00072">
    <property type="entry name" value="Response_reg"/>
    <property type="match status" value="1"/>
</dbReference>
<dbReference type="GO" id="GO:0000155">
    <property type="term" value="F:phosphorelay sensor kinase activity"/>
    <property type="evidence" value="ECO:0007669"/>
    <property type="project" value="InterPro"/>
</dbReference>
<feature type="domain" description="PAS" evidence="14">
    <location>
        <begin position="12"/>
        <end position="59"/>
    </location>
</feature>
<evidence type="ECO:0000256" key="5">
    <source>
        <dbReference type="ARBA" id="ARBA00022679"/>
    </source>
</evidence>
<comment type="subcellular location">
    <subcellularLocation>
        <location evidence="2">Cell membrane</location>
    </subcellularLocation>
</comment>
<evidence type="ECO:0000259" key="13">
    <source>
        <dbReference type="PROSITE" id="PS50110"/>
    </source>
</evidence>
<comment type="caution">
    <text evidence="16">The sequence shown here is derived from an EMBL/GenBank/DDBJ whole genome shotgun (WGS) entry which is preliminary data.</text>
</comment>
<feature type="domain" description="PAC" evidence="15">
    <location>
        <begin position="203"/>
        <end position="253"/>
    </location>
</feature>
<evidence type="ECO:0000256" key="4">
    <source>
        <dbReference type="ARBA" id="ARBA00022553"/>
    </source>
</evidence>
<dbReference type="SUPFAM" id="SSF52172">
    <property type="entry name" value="CheY-like"/>
    <property type="match status" value="1"/>
</dbReference>
<comment type="catalytic activity">
    <reaction evidence="1">
        <text>ATP + protein L-histidine = ADP + protein N-phospho-L-histidine.</text>
        <dbReference type="EC" id="2.7.13.3"/>
    </reaction>
</comment>
<dbReference type="InterPro" id="IPR003661">
    <property type="entry name" value="HisK_dim/P_dom"/>
</dbReference>
<dbReference type="InterPro" id="IPR000014">
    <property type="entry name" value="PAS"/>
</dbReference>
<evidence type="ECO:0000256" key="1">
    <source>
        <dbReference type="ARBA" id="ARBA00000085"/>
    </source>
</evidence>
<dbReference type="InterPro" id="IPR001610">
    <property type="entry name" value="PAC"/>
</dbReference>
<dbReference type="GO" id="GO:0006355">
    <property type="term" value="P:regulation of DNA-templated transcription"/>
    <property type="evidence" value="ECO:0007669"/>
    <property type="project" value="InterPro"/>
</dbReference>
<dbReference type="SUPFAM" id="SSF55874">
    <property type="entry name" value="ATPase domain of HSP90 chaperone/DNA topoisomerase II/histidine kinase"/>
    <property type="match status" value="1"/>
</dbReference>
<feature type="domain" description="Histidine kinase" evidence="12">
    <location>
        <begin position="525"/>
        <end position="755"/>
    </location>
</feature>
<keyword evidence="9" id="KW-0902">Two-component regulatory system</keyword>
<dbReference type="Gene3D" id="3.30.565.10">
    <property type="entry name" value="Histidine kinase-like ATPase, C-terminal domain"/>
    <property type="match status" value="1"/>
</dbReference>
<evidence type="ECO:0000313" key="16">
    <source>
        <dbReference type="EMBL" id="GIJ71478.1"/>
    </source>
</evidence>
<feature type="domain" description="PAC" evidence="15">
    <location>
        <begin position="323"/>
        <end position="375"/>
    </location>
</feature>
<keyword evidence="4 10" id="KW-0597">Phosphoprotein</keyword>
<feature type="domain" description="PAS" evidence="14">
    <location>
        <begin position="369"/>
        <end position="422"/>
    </location>
</feature>
<evidence type="ECO:0000256" key="9">
    <source>
        <dbReference type="ARBA" id="ARBA00023012"/>
    </source>
</evidence>
<evidence type="ECO:0000259" key="15">
    <source>
        <dbReference type="PROSITE" id="PS50113"/>
    </source>
</evidence>
<dbReference type="InterPro" id="IPR013767">
    <property type="entry name" value="PAS_fold"/>
</dbReference>
<evidence type="ECO:0000259" key="12">
    <source>
        <dbReference type="PROSITE" id="PS50109"/>
    </source>
</evidence>
<dbReference type="InterPro" id="IPR004358">
    <property type="entry name" value="Sig_transdc_His_kin-like_C"/>
</dbReference>
<keyword evidence="6" id="KW-0547">Nucleotide-binding</keyword>
<dbReference type="EC" id="2.7.13.3" evidence="3"/>
<dbReference type="InterPro" id="IPR000700">
    <property type="entry name" value="PAS-assoc_C"/>
</dbReference>
<accession>A0A8J3ZYC0</accession>
<evidence type="ECO:0000313" key="17">
    <source>
        <dbReference type="Proteomes" id="UP000635606"/>
    </source>
</evidence>
<dbReference type="PANTHER" id="PTHR43065:SF42">
    <property type="entry name" value="TWO-COMPONENT SENSOR PPRA"/>
    <property type="match status" value="1"/>
</dbReference>
<organism evidence="16 17">
    <name type="scientific">Virgisporangium ochraceum</name>
    <dbReference type="NCBI Taxonomy" id="65505"/>
    <lineage>
        <taxon>Bacteria</taxon>
        <taxon>Bacillati</taxon>
        <taxon>Actinomycetota</taxon>
        <taxon>Actinomycetes</taxon>
        <taxon>Micromonosporales</taxon>
        <taxon>Micromonosporaceae</taxon>
        <taxon>Virgisporangium</taxon>
    </lineage>
</organism>
<dbReference type="PRINTS" id="PR00344">
    <property type="entry name" value="BCTRLSENSOR"/>
</dbReference>
<dbReference type="Gene3D" id="1.10.287.130">
    <property type="match status" value="1"/>
</dbReference>
<feature type="domain" description="PAS" evidence="14">
    <location>
        <begin position="126"/>
        <end position="179"/>
    </location>
</feature>
<dbReference type="PROSITE" id="PS50109">
    <property type="entry name" value="HIS_KIN"/>
    <property type="match status" value="1"/>
</dbReference>
<protein>
    <recommendedName>
        <fullName evidence="3">histidine kinase</fullName>
        <ecNumber evidence="3">2.7.13.3</ecNumber>
    </recommendedName>
</protein>
<evidence type="ECO:0000256" key="10">
    <source>
        <dbReference type="PROSITE-ProRule" id="PRU00169"/>
    </source>
</evidence>
<dbReference type="GO" id="GO:0005886">
    <property type="term" value="C:plasma membrane"/>
    <property type="evidence" value="ECO:0007669"/>
    <property type="project" value="UniProtKB-SubCell"/>
</dbReference>
<dbReference type="SMART" id="SM00086">
    <property type="entry name" value="PAC"/>
    <property type="match status" value="4"/>
</dbReference>
<keyword evidence="11" id="KW-0175">Coiled coil</keyword>
<dbReference type="InterPro" id="IPR011006">
    <property type="entry name" value="CheY-like_superfamily"/>
</dbReference>
<keyword evidence="7" id="KW-0418">Kinase</keyword>
<dbReference type="SUPFAM" id="SSF55785">
    <property type="entry name" value="PYP-like sensor domain (PAS domain)"/>
    <property type="match status" value="4"/>
</dbReference>
<dbReference type="CDD" id="cd00130">
    <property type="entry name" value="PAS"/>
    <property type="match status" value="4"/>
</dbReference>
<name>A0A8J3ZYC0_9ACTN</name>
<dbReference type="PROSITE" id="PS50113">
    <property type="entry name" value="PAC"/>
    <property type="match status" value="2"/>
</dbReference>
<proteinExistence type="predicted"/>
<evidence type="ECO:0000256" key="6">
    <source>
        <dbReference type="ARBA" id="ARBA00022741"/>
    </source>
</evidence>
<dbReference type="RefSeq" id="WP_203931345.1">
    <property type="nucleotide sequence ID" value="NZ_BOPH01000088.1"/>
</dbReference>
<dbReference type="EMBL" id="BOPH01000088">
    <property type="protein sequence ID" value="GIJ71478.1"/>
    <property type="molecule type" value="Genomic_DNA"/>
</dbReference>
<keyword evidence="5" id="KW-0808">Transferase</keyword>
<keyword evidence="17" id="KW-1185">Reference proteome</keyword>
<sequence>MSTHTEFDSGGLLDAAPDALVGVDADGSIVLVNAQAEQLFGYRRAELLGNPIEMLVPESARETHPGHRQRYLADARPRPMAAGVRLAGRRRNGTQFPAEISLSSVPTAQGQLVVAAVRNVSDRIRAEAKFRGLLEAAPDATIGVRADGTIALVNAQAERMFGYRREELVGRPVEVLVPEAVRGRHPEHRTRYAANAEHRPMGEGMELAARRRDGTEFPCEISLSAIDTEDGQLVSAAVRDVTERRRAAEAQSRLASIILSSHDAILGKTRDGVITSWNPGAERLYGYTAEEITGRHASVLYPPERRGVEADILTRIAAGERVEQYETRRVRKDGTSVTVSLSMSPIADATGHIVGVASVSRDVGDRVRAEAKFRGLLEAAPDAIVGVTPDGAITLVNTQAERLFGYRRDELLGQSIEILVPERARAVHPAHRTEYFAHPRARPMGAGMQLAARRKDGTEFPAEISLSSLETEDGPIVSAAIRDVADRLELQAERERLKTRAERERLEAQLHQSQRLESLGQLAGGVAHDFNNLLAVMLNYTSFIAEEVGAAHGDDPAWQAVLHDITQVQRAGRRATELTHQLLAFGRREVVRPQVLNLNTVVTEVEALLRRTLGEHIQLHTSLAHDLWPVLADPGQLEQILVNLAVNSRDAMPDGGTLRIDTSNHLIADTDAPSHHDLRPGRHVKLCVTDTGTGIPPEIAERVFEPFFTTKPKGEGSGLGLATVYGIVTQAGGQASITSSPGAGTTFTAFLPATDRRPVPTEATASASGTRRRGGETVLIVEDEDALREVARRILTRNGYQVLTAANGPEAIKIAEDTDSRIDLLLSDVIMPHMLGKDLAFTMRERYPHVRVLYMSGYAQPVLASQGTLDPGVILVEKPFSESTLLERIREVLDEPGTASGATSAVPE</sequence>
<dbReference type="Pfam" id="PF02518">
    <property type="entry name" value="HATPase_c"/>
    <property type="match status" value="1"/>
</dbReference>
<dbReference type="InterPro" id="IPR003594">
    <property type="entry name" value="HATPase_dom"/>
</dbReference>
<evidence type="ECO:0000256" key="7">
    <source>
        <dbReference type="ARBA" id="ARBA00022777"/>
    </source>
</evidence>
<dbReference type="SMART" id="SM00091">
    <property type="entry name" value="PAS"/>
    <property type="match status" value="4"/>
</dbReference>
<keyword evidence="8" id="KW-0067">ATP-binding</keyword>
<gene>
    <name evidence="16" type="ORF">Voc01_063950</name>
</gene>
<dbReference type="PANTHER" id="PTHR43065">
    <property type="entry name" value="SENSOR HISTIDINE KINASE"/>
    <property type="match status" value="1"/>
</dbReference>
<feature type="coiled-coil region" evidence="11">
    <location>
        <begin position="487"/>
        <end position="516"/>
    </location>
</feature>
<dbReference type="GO" id="GO:0005524">
    <property type="term" value="F:ATP binding"/>
    <property type="evidence" value="ECO:0007669"/>
    <property type="project" value="UniProtKB-KW"/>
</dbReference>
<dbReference type="Proteomes" id="UP000635606">
    <property type="component" value="Unassembled WGS sequence"/>
</dbReference>
<evidence type="ECO:0000256" key="8">
    <source>
        <dbReference type="ARBA" id="ARBA00022840"/>
    </source>
</evidence>
<dbReference type="InterPro" id="IPR001789">
    <property type="entry name" value="Sig_transdc_resp-reg_receiver"/>
</dbReference>
<dbReference type="SMART" id="SM00388">
    <property type="entry name" value="HisKA"/>
    <property type="match status" value="1"/>
</dbReference>
<dbReference type="PROSITE" id="PS50112">
    <property type="entry name" value="PAS"/>
    <property type="match status" value="4"/>
</dbReference>
<reference evidence="16" key="1">
    <citation type="submission" date="2021-01" db="EMBL/GenBank/DDBJ databases">
        <title>Whole genome shotgun sequence of Virgisporangium ochraceum NBRC 16418.</title>
        <authorList>
            <person name="Komaki H."/>
            <person name="Tamura T."/>
        </authorList>
    </citation>
    <scope>NUCLEOTIDE SEQUENCE</scope>
    <source>
        <strain evidence="16">NBRC 16418</strain>
    </source>
</reference>
<dbReference type="InterPro" id="IPR036890">
    <property type="entry name" value="HATPase_C_sf"/>
</dbReference>
<dbReference type="Gene3D" id="3.40.50.2300">
    <property type="match status" value="1"/>
</dbReference>
<dbReference type="PROSITE" id="PS50110">
    <property type="entry name" value="RESPONSE_REGULATORY"/>
    <property type="match status" value="1"/>
</dbReference>
<evidence type="ECO:0000256" key="11">
    <source>
        <dbReference type="SAM" id="Coils"/>
    </source>
</evidence>
<dbReference type="SMART" id="SM00387">
    <property type="entry name" value="HATPase_c"/>
    <property type="match status" value="1"/>
</dbReference>
<feature type="domain" description="Response regulatory" evidence="13">
    <location>
        <begin position="777"/>
        <end position="893"/>
    </location>
</feature>
<dbReference type="InterPro" id="IPR035965">
    <property type="entry name" value="PAS-like_dom_sf"/>
</dbReference>
<dbReference type="Pfam" id="PF00989">
    <property type="entry name" value="PAS"/>
    <property type="match status" value="4"/>
</dbReference>
<dbReference type="SMART" id="SM00448">
    <property type="entry name" value="REC"/>
    <property type="match status" value="1"/>
</dbReference>
<dbReference type="NCBIfam" id="TIGR00229">
    <property type="entry name" value="sensory_box"/>
    <property type="match status" value="4"/>
</dbReference>
<dbReference type="SUPFAM" id="SSF47384">
    <property type="entry name" value="Homodimeric domain of signal transducing histidine kinase"/>
    <property type="match status" value="1"/>
</dbReference>
<feature type="modified residue" description="4-aspartylphosphate" evidence="10">
    <location>
        <position position="828"/>
    </location>
</feature>
<dbReference type="Gene3D" id="3.30.450.20">
    <property type="entry name" value="PAS domain"/>
    <property type="match status" value="4"/>
</dbReference>
<feature type="domain" description="PAS" evidence="14">
    <location>
        <begin position="250"/>
        <end position="320"/>
    </location>
</feature>